<gene>
    <name evidence="1" type="ORF">ACFYNQ_32640</name>
</gene>
<dbReference type="EMBL" id="JBIAHM010000013">
    <property type="protein sequence ID" value="MFE9603301.1"/>
    <property type="molecule type" value="Genomic_DNA"/>
</dbReference>
<evidence type="ECO:0000313" key="1">
    <source>
        <dbReference type="EMBL" id="MFE9603301.1"/>
    </source>
</evidence>
<reference evidence="1 2" key="1">
    <citation type="submission" date="2024-10" db="EMBL/GenBank/DDBJ databases">
        <title>The Natural Products Discovery Center: Release of the First 8490 Sequenced Strains for Exploring Actinobacteria Biosynthetic Diversity.</title>
        <authorList>
            <person name="Kalkreuter E."/>
            <person name="Kautsar S.A."/>
            <person name="Yang D."/>
            <person name="Bader C.D."/>
            <person name="Teijaro C.N."/>
            <person name="Fluegel L."/>
            <person name="Davis C.M."/>
            <person name="Simpson J.R."/>
            <person name="Lauterbach L."/>
            <person name="Steele A.D."/>
            <person name="Gui C."/>
            <person name="Meng S."/>
            <person name="Li G."/>
            <person name="Viehrig K."/>
            <person name="Ye F."/>
            <person name="Su P."/>
            <person name="Kiefer A.F."/>
            <person name="Nichols A."/>
            <person name="Cepeda A.J."/>
            <person name="Yan W."/>
            <person name="Fan B."/>
            <person name="Jiang Y."/>
            <person name="Adhikari A."/>
            <person name="Zheng C.-J."/>
            <person name="Schuster L."/>
            <person name="Cowan T.M."/>
            <person name="Smanski M.J."/>
            <person name="Chevrette M.G."/>
            <person name="De Carvalho L.P.S."/>
            <person name="Shen B."/>
        </authorList>
    </citation>
    <scope>NUCLEOTIDE SEQUENCE [LARGE SCALE GENOMIC DNA]</scope>
    <source>
        <strain evidence="1 2">NPDC006488</strain>
    </source>
</reference>
<dbReference type="Proteomes" id="UP001601303">
    <property type="component" value="Unassembled WGS sequence"/>
</dbReference>
<organism evidence="1 2">
    <name type="scientific">Streptomyces hokutonensis</name>
    <dbReference type="NCBI Taxonomy" id="1306990"/>
    <lineage>
        <taxon>Bacteria</taxon>
        <taxon>Bacillati</taxon>
        <taxon>Actinomycetota</taxon>
        <taxon>Actinomycetes</taxon>
        <taxon>Kitasatosporales</taxon>
        <taxon>Streptomycetaceae</taxon>
        <taxon>Streptomyces</taxon>
    </lineage>
</organism>
<keyword evidence="2" id="KW-1185">Reference proteome</keyword>
<dbReference type="RefSeq" id="WP_388111822.1">
    <property type="nucleotide sequence ID" value="NZ_JBIAHM010000013.1"/>
</dbReference>
<accession>A0ABW6MAZ2</accession>
<comment type="caution">
    <text evidence="1">The sequence shown here is derived from an EMBL/GenBank/DDBJ whole genome shotgun (WGS) entry which is preliminary data.</text>
</comment>
<sequence>MEPVTTAEQYAYALSAFDTARIYRNRGEPGVGLSLEELRRRTVVTFDNDEPNSWFAGYVRLRPDLTDLWPLPAGLTLTLDSASPFGDPYSEPDPDCTEGELDHMVSVLGPLALNASWDYGWRGLAESKDCGVQLCANSVWTRQIAEPSPGEFGVWVSLGARVAWTTAGENWLRDSGLLLGEPQQGW</sequence>
<proteinExistence type="predicted"/>
<protein>
    <submittedName>
        <fullName evidence="1">Uncharacterized protein</fullName>
    </submittedName>
</protein>
<name>A0ABW6MAZ2_9ACTN</name>
<evidence type="ECO:0000313" key="2">
    <source>
        <dbReference type="Proteomes" id="UP001601303"/>
    </source>
</evidence>